<comment type="caution">
    <text evidence="1">The sequence shown here is derived from an EMBL/GenBank/DDBJ whole genome shotgun (WGS) entry which is preliminary data.</text>
</comment>
<proteinExistence type="predicted"/>
<dbReference type="EMBL" id="BARS01050311">
    <property type="protein sequence ID" value="GAG47263.1"/>
    <property type="molecule type" value="Genomic_DNA"/>
</dbReference>
<protein>
    <submittedName>
        <fullName evidence="1">Uncharacterized protein</fullName>
    </submittedName>
</protein>
<feature type="non-terminal residue" evidence="1">
    <location>
        <position position="1"/>
    </location>
</feature>
<sequence>RLYQKLNTSWKSKEIYLFETFRRPKRAWFERSERARPRTKSEAPRWGAKRVSKDMISERILKFYPKK</sequence>
<name>X0YF02_9ZZZZ</name>
<reference evidence="1" key="1">
    <citation type="journal article" date="2014" name="Front. Microbiol.">
        <title>High frequency of phylogenetically diverse reductive dehalogenase-homologous genes in deep subseafloor sedimentary metagenomes.</title>
        <authorList>
            <person name="Kawai M."/>
            <person name="Futagami T."/>
            <person name="Toyoda A."/>
            <person name="Takaki Y."/>
            <person name="Nishi S."/>
            <person name="Hori S."/>
            <person name="Arai W."/>
            <person name="Tsubouchi T."/>
            <person name="Morono Y."/>
            <person name="Uchiyama I."/>
            <person name="Ito T."/>
            <person name="Fujiyama A."/>
            <person name="Inagaki F."/>
            <person name="Takami H."/>
        </authorList>
    </citation>
    <scope>NUCLEOTIDE SEQUENCE</scope>
    <source>
        <strain evidence="1">Expedition CK06-06</strain>
    </source>
</reference>
<gene>
    <name evidence="1" type="ORF">S01H1_75133</name>
</gene>
<evidence type="ECO:0000313" key="1">
    <source>
        <dbReference type="EMBL" id="GAG47263.1"/>
    </source>
</evidence>
<organism evidence="1">
    <name type="scientific">marine sediment metagenome</name>
    <dbReference type="NCBI Taxonomy" id="412755"/>
    <lineage>
        <taxon>unclassified sequences</taxon>
        <taxon>metagenomes</taxon>
        <taxon>ecological metagenomes</taxon>
    </lineage>
</organism>
<dbReference type="AlphaFoldDB" id="X0YF02"/>
<accession>X0YF02</accession>